<evidence type="ECO:0000313" key="2">
    <source>
        <dbReference type="EMBL" id="ELS53667.1"/>
    </source>
</evidence>
<dbReference type="PATRIC" id="fig|1160705.3.peg.5359"/>
<accession>L8PEB3</accession>
<comment type="caution">
    <text evidence="2">The sequence shown here is derived from an EMBL/GenBank/DDBJ whole genome shotgun (WGS) entry which is preliminary data.</text>
</comment>
<organism evidence="2 3">
    <name type="scientific">Streptomyces viridochromogenes Tue57</name>
    <dbReference type="NCBI Taxonomy" id="1160705"/>
    <lineage>
        <taxon>Bacteria</taxon>
        <taxon>Bacillati</taxon>
        <taxon>Actinomycetota</taxon>
        <taxon>Actinomycetes</taxon>
        <taxon>Kitasatosporales</taxon>
        <taxon>Streptomycetaceae</taxon>
        <taxon>Streptomyces</taxon>
    </lineage>
</organism>
<keyword evidence="1" id="KW-1133">Transmembrane helix</keyword>
<name>L8PEB3_STRVR</name>
<keyword evidence="1" id="KW-0812">Transmembrane</keyword>
<evidence type="ECO:0000256" key="1">
    <source>
        <dbReference type="SAM" id="Phobius"/>
    </source>
</evidence>
<protein>
    <submittedName>
        <fullName evidence="2">Uncharacterized protein</fullName>
    </submittedName>
</protein>
<keyword evidence="1" id="KW-0472">Membrane</keyword>
<reference evidence="2 3" key="1">
    <citation type="journal article" date="2013" name="Genome Announc.">
        <title>Draft Genome Sequence of Streptomyces viridochromogenes Strain Tu57, Producer of Avilamycin.</title>
        <authorList>
            <person name="Gruning B.A."/>
            <person name="Erxleben A."/>
            <person name="Hahnlein A."/>
            <person name="Gunther S."/>
        </authorList>
    </citation>
    <scope>NUCLEOTIDE SEQUENCE [LARGE SCALE GENOMIC DNA]</scope>
    <source>
        <strain evidence="2 3">Tue57</strain>
    </source>
</reference>
<dbReference type="RefSeq" id="WP_004000885.1">
    <property type="nucleotide sequence ID" value="NZ_AMLP01000162.1"/>
</dbReference>
<dbReference type="EMBL" id="AMLP01000162">
    <property type="protein sequence ID" value="ELS53667.1"/>
    <property type="molecule type" value="Genomic_DNA"/>
</dbReference>
<sequence length="40" mass="4278">MTEPDPPRYEPAPGVGRPALWILLFLLAAIAVVLGGVYLT</sequence>
<feature type="transmembrane region" description="Helical" evidence="1">
    <location>
        <begin position="20"/>
        <end position="39"/>
    </location>
</feature>
<dbReference type="AlphaFoldDB" id="L8PEB3"/>
<proteinExistence type="predicted"/>
<dbReference type="Proteomes" id="UP000011205">
    <property type="component" value="Unassembled WGS sequence"/>
</dbReference>
<gene>
    <name evidence="2" type="ORF">STVIR_5418</name>
</gene>
<evidence type="ECO:0000313" key="3">
    <source>
        <dbReference type="Proteomes" id="UP000011205"/>
    </source>
</evidence>